<feature type="compositionally biased region" description="Basic and acidic residues" evidence="1">
    <location>
        <begin position="1"/>
        <end position="19"/>
    </location>
</feature>
<dbReference type="AlphaFoldDB" id="A0A1M6S0H5"/>
<dbReference type="OrthoDB" id="6025757at2"/>
<evidence type="ECO:0000313" key="2">
    <source>
        <dbReference type="EMBL" id="SHK38221.1"/>
    </source>
</evidence>
<evidence type="ECO:0000313" key="3">
    <source>
        <dbReference type="Proteomes" id="UP000184395"/>
    </source>
</evidence>
<accession>A0A1M6S0H5</accession>
<dbReference type="Pfam" id="PF11445">
    <property type="entry name" value="DUF2894"/>
    <property type="match status" value="1"/>
</dbReference>
<feature type="region of interest" description="Disordered" evidence="1">
    <location>
        <begin position="205"/>
        <end position="227"/>
    </location>
</feature>
<protein>
    <recommendedName>
        <fullName evidence="4">DUF2894 domain-containing protein</fullName>
    </recommendedName>
</protein>
<dbReference type="STRING" id="169427.SAMN05192548_102089"/>
<proteinExistence type="predicted"/>
<evidence type="ECO:0000256" key="1">
    <source>
        <dbReference type="SAM" id="MobiDB-lite"/>
    </source>
</evidence>
<reference evidence="2 3" key="1">
    <citation type="submission" date="2016-11" db="EMBL/GenBank/DDBJ databases">
        <authorList>
            <person name="Jaros S."/>
            <person name="Januszkiewicz K."/>
            <person name="Wedrychowicz H."/>
        </authorList>
    </citation>
    <scope>NUCLEOTIDE SEQUENCE [LARGE SCALE GENOMIC DNA]</scope>
    <source>
        <strain evidence="2 3">LMG 20594</strain>
    </source>
</reference>
<feature type="region of interest" description="Disordered" evidence="1">
    <location>
        <begin position="1"/>
        <end position="20"/>
    </location>
</feature>
<dbReference type="RefSeq" id="WP_073430199.1">
    <property type="nucleotide sequence ID" value="NZ_CADFGY010000014.1"/>
</dbReference>
<gene>
    <name evidence="2" type="ORF">SAMN05192548_102089</name>
</gene>
<dbReference type="InterPro" id="IPR021549">
    <property type="entry name" value="DUF2894"/>
</dbReference>
<dbReference type="EMBL" id="FRAB01000020">
    <property type="protein sequence ID" value="SHK38221.1"/>
    <property type="molecule type" value="Genomic_DNA"/>
</dbReference>
<dbReference type="Proteomes" id="UP000184395">
    <property type="component" value="Unassembled WGS sequence"/>
</dbReference>
<evidence type="ECO:0008006" key="4">
    <source>
        <dbReference type="Google" id="ProtNLM"/>
    </source>
</evidence>
<name>A0A1M6S0H5_9BURK</name>
<sequence>MSRGGDSGRDSGGDSRDAGAVRATLDAWRERGADRVNPIRFHFIEALERRAAGHGGEARRILDDRLSTLLADYAGDLERRAASAVDEARGAASPGASPHETLAGLIAYIGGIHSAVHASGPAASRSAAYPELEMLDYFRELASRARTEKQLRQSLEQVPGNAGPLNSSSLVHRSLSLMRELSPGYLKQFLSYVDALSWMEQMTGGAAAGKDAPRAASAGKSARGKSR</sequence>
<feature type="compositionally biased region" description="Low complexity" evidence="1">
    <location>
        <begin position="205"/>
        <end position="221"/>
    </location>
</feature>
<organism evidence="2 3">
    <name type="scientific">Paraburkholderia terricola</name>
    <dbReference type="NCBI Taxonomy" id="169427"/>
    <lineage>
        <taxon>Bacteria</taxon>
        <taxon>Pseudomonadati</taxon>
        <taxon>Pseudomonadota</taxon>
        <taxon>Betaproteobacteria</taxon>
        <taxon>Burkholderiales</taxon>
        <taxon>Burkholderiaceae</taxon>
        <taxon>Paraburkholderia</taxon>
    </lineage>
</organism>